<feature type="region of interest" description="Disordered" evidence="1">
    <location>
        <begin position="1"/>
        <end position="27"/>
    </location>
</feature>
<dbReference type="EMBL" id="BHZD01000001">
    <property type="protein sequence ID" value="GCD43039.1"/>
    <property type="molecule type" value="Genomic_DNA"/>
</dbReference>
<keyword evidence="4" id="KW-1185">Reference proteome</keyword>
<dbReference type="AlphaFoldDB" id="A0A401W137"/>
<evidence type="ECO:0000313" key="4">
    <source>
        <dbReference type="Proteomes" id="UP000286746"/>
    </source>
</evidence>
<keyword evidence="2" id="KW-0472">Membrane</keyword>
<keyword evidence="2" id="KW-0812">Transmembrane</keyword>
<evidence type="ECO:0000256" key="1">
    <source>
        <dbReference type="SAM" id="MobiDB-lite"/>
    </source>
</evidence>
<keyword evidence="2" id="KW-1133">Transmembrane helix</keyword>
<evidence type="ECO:0000256" key="2">
    <source>
        <dbReference type="SAM" id="Phobius"/>
    </source>
</evidence>
<dbReference type="Proteomes" id="UP000286746">
    <property type="component" value="Unassembled WGS sequence"/>
</dbReference>
<feature type="transmembrane region" description="Helical" evidence="2">
    <location>
        <begin position="139"/>
        <end position="157"/>
    </location>
</feature>
<organism evidence="3 4">
    <name type="scientific">Streptomyces paromomycinus</name>
    <name type="common">Streptomyces rimosus subsp. paromomycinus</name>
    <dbReference type="NCBI Taxonomy" id="92743"/>
    <lineage>
        <taxon>Bacteria</taxon>
        <taxon>Bacillati</taxon>
        <taxon>Actinomycetota</taxon>
        <taxon>Actinomycetes</taxon>
        <taxon>Kitasatosporales</taxon>
        <taxon>Streptomycetaceae</taxon>
        <taxon>Streptomyces</taxon>
    </lineage>
</organism>
<gene>
    <name evidence="3" type="ORF">GKJPGBOP_02715</name>
</gene>
<reference evidence="3 4" key="1">
    <citation type="submission" date="2018-11" db="EMBL/GenBank/DDBJ databases">
        <title>Whole genome sequence of Streptomyces paromomycinus NBRC 15454(T).</title>
        <authorList>
            <person name="Komaki H."/>
            <person name="Tamura T."/>
        </authorList>
    </citation>
    <scope>NUCLEOTIDE SEQUENCE [LARGE SCALE GENOMIC DNA]</scope>
    <source>
        <strain evidence="3 4">NBRC 15454</strain>
    </source>
</reference>
<protein>
    <submittedName>
        <fullName evidence="3">Uncharacterized protein</fullName>
    </submittedName>
</protein>
<sequence>MASHPTAPPGAGPADASAPVTGPAPAPTRPGAAFLRARALPRTVTTLVTGTAAGALSAYIAIAGDGDGRTVDAASRLASGYLPYAVIVFVLGVTAPTAVHAASRATLSQVIMVLAYYTWKPMISFSRTPTMATHYAQQWLLVAVTAVPPAALASYALRRALRTLA</sequence>
<comment type="caution">
    <text evidence="3">The sequence shown here is derived from an EMBL/GenBank/DDBJ whole genome shotgun (WGS) entry which is preliminary data.</text>
</comment>
<feature type="transmembrane region" description="Helical" evidence="2">
    <location>
        <begin position="74"/>
        <end position="94"/>
    </location>
</feature>
<dbReference type="RefSeq" id="WP_125054269.1">
    <property type="nucleotide sequence ID" value="NZ_BHZD01000001.1"/>
</dbReference>
<feature type="transmembrane region" description="Helical" evidence="2">
    <location>
        <begin position="44"/>
        <end position="62"/>
    </location>
</feature>
<accession>A0A401W137</accession>
<feature type="compositionally biased region" description="Pro residues" evidence="1">
    <location>
        <begin position="1"/>
        <end position="11"/>
    </location>
</feature>
<proteinExistence type="predicted"/>
<name>A0A401W137_STREY</name>
<evidence type="ECO:0000313" key="3">
    <source>
        <dbReference type="EMBL" id="GCD43039.1"/>
    </source>
</evidence>
<feature type="compositionally biased region" description="Low complexity" evidence="1">
    <location>
        <begin position="12"/>
        <end position="21"/>
    </location>
</feature>